<feature type="repeat" description="ANK" evidence="3">
    <location>
        <begin position="669"/>
        <end position="701"/>
    </location>
</feature>
<dbReference type="SMART" id="SM00248">
    <property type="entry name" value="ANK"/>
    <property type="match status" value="10"/>
</dbReference>
<keyword evidence="2 3" id="KW-0040">ANK repeat</keyword>
<dbReference type="Pfam" id="PF13637">
    <property type="entry name" value="Ank_4"/>
    <property type="match status" value="1"/>
</dbReference>
<dbReference type="OrthoDB" id="195446at2759"/>
<reference evidence="6 7" key="1">
    <citation type="submission" date="2019-09" db="EMBL/GenBank/DDBJ databases">
        <title>Bird 10,000 Genomes (B10K) Project - Family phase.</title>
        <authorList>
            <person name="Zhang G."/>
        </authorList>
    </citation>
    <scope>NUCLEOTIDE SEQUENCE [LARGE SCALE GENOMIC DNA]</scope>
    <source>
        <strain evidence="6">B10K-DU-011-42</strain>
        <tissue evidence="6">Muscle</tissue>
    </source>
</reference>
<dbReference type="InterPro" id="IPR001245">
    <property type="entry name" value="Ser-Thr/Tyr_kinase_cat_dom"/>
</dbReference>
<dbReference type="Pfam" id="PF12796">
    <property type="entry name" value="Ank_2"/>
    <property type="match status" value="3"/>
</dbReference>
<feature type="non-terminal residue" evidence="6">
    <location>
        <position position="1"/>
    </location>
</feature>
<sequence length="741" mass="82879">ASAMSAERGRQLGSLTVFSKEDFEDDWVRVASGGFGHVYQVKHRRWRTVYAVKCSPYLLQDPSVDRTSMNCLMEEASKMEKIKFQHIVTIYGVCNSPLGIVMEYMARGSLERILPTHRMSWQLKFRVIHEMGLAMNFLHSMSPPLLHLDLKPGNVLLDGNMHVKISDFGLSKWMEQSSRMQYIESSALRGTLSYIPPEMFLQNSKPPGIKYDVYSFGIVIWEVLMQKKPYAGANMMAIIVKVAAGKRPGLELVRDDWPGECHQMVDLMKRCWDQDPKQRPSFADIPVETDLLLALIQSLVQDPENERLVRKMSHKPAISRSQQTKCPSARLASFYIPYLSNHFISCHSTKSHELSPHSLGAFHSVSLFFCHSVSLPLAKDEQEAPAPAPRGEPGDPEEPGRVQEPGLSLLHLLVLQGNVGKVRLLLGHRAHADARERDGWTPLHLAAQNNFENVARVLLSRQADANAQEVDGKTALHVAACFGHVGLVKLLASQGADLERKQKNLRTPLHVAVERGKFRVVQYLLKNGISVNSLDQNHYSALHLAVVRGKYLICEKLIKYGANVELRTDKGWTPLHLASFKGHIEIIRLLKGSRARLDAKGGMDWTPLHLATRYGDEPVVSELLHCGADPNTAERSLWAPLHFAVLRGSFLSVSNLLECRADVNARNKVGWTPLHLAVLKGNMAIIRTLLRAGALLDVEDVTGCTALQLAVRHQRENIITLLQGWESPGSKPENRTLNDAK</sequence>
<evidence type="ECO:0000256" key="4">
    <source>
        <dbReference type="SAM" id="MobiDB-lite"/>
    </source>
</evidence>
<feature type="repeat" description="ANK" evidence="3">
    <location>
        <begin position="603"/>
        <end position="635"/>
    </location>
</feature>
<dbReference type="Pfam" id="PF07714">
    <property type="entry name" value="PK_Tyr_Ser-Thr"/>
    <property type="match status" value="1"/>
</dbReference>
<dbReference type="GO" id="GO:0004672">
    <property type="term" value="F:protein kinase activity"/>
    <property type="evidence" value="ECO:0007669"/>
    <property type="project" value="InterPro"/>
</dbReference>
<accession>A0A7L2E0P4</accession>
<dbReference type="AlphaFoldDB" id="A0A7L2E0P4"/>
<feature type="repeat" description="ANK" evidence="3">
    <location>
        <begin position="471"/>
        <end position="503"/>
    </location>
</feature>
<dbReference type="GO" id="GO:0005524">
    <property type="term" value="F:ATP binding"/>
    <property type="evidence" value="ECO:0007669"/>
    <property type="project" value="InterPro"/>
</dbReference>
<feature type="repeat" description="ANK" evidence="3">
    <location>
        <begin position="570"/>
        <end position="602"/>
    </location>
</feature>
<evidence type="ECO:0000313" key="6">
    <source>
        <dbReference type="EMBL" id="NXQ55519.1"/>
    </source>
</evidence>
<dbReference type="Proteomes" id="UP000554720">
    <property type="component" value="Unassembled WGS sequence"/>
</dbReference>
<dbReference type="InterPro" id="IPR000719">
    <property type="entry name" value="Prot_kinase_dom"/>
</dbReference>
<dbReference type="Gene3D" id="1.10.510.10">
    <property type="entry name" value="Transferase(Phosphotransferase) domain 1"/>
    <property type="match status" value="1"/>
</dbReference>
<dbReference type="PROSITE" id="PS50297">
    <property type="entry name" value="ANK_REP_REGION"/>
    <property type="match status" value="7"/>
</dbReference>
<dbReference type="InterPro" id="IPR008271">
    <property type="entry name" value="Ser/Thr_kinase_AS"/>
</dbReference>
<feature type="repeat" description="ANK" evidence="3">
    <location>
        <begin position="537"/>
        <end position="569"/>
    </location>
</feature>
<feature type="repeat" description="ANK" evidence="3">
    <location>
        <begin position="438"/>
        <end position="470"/>
    </location>
</feature>
<feature type="repeat" description="ANK" evidence="3">
    <location>
        <begin position="636"/>
        <end position="668"/>
    </location>
</feature>
<dbReference type="SUPFAM" id="SSF48403">
    <property type="entry name" value="Ankyrin repeat"/>
    <property type="match status" value="1"/>
</dbReference>
<dbReference type="PROSITE" id="PS50088">
    <property type="entry name" value="ANK_REPEAT"/>
    <property type="match status" value="9"/>
</dbReference>
<evidence type="ECO:0000256" key="3">
    <source>
        <dbReference type="PROSITE-ProRule" id="PRU00023"/>
    </source>
</evidence>
<evidence type="ECO:0000256" key="1">
    <source>
        <dbReference type="ARBA" id="ARBA00022737"/>
    </source>
</evidence>
<dbReference type="InterPro" id="IPR036770">
    <property type="entry name" value="Ankyrin_rpt-contain_sf"/>
</dbReference>
<gene>
    <name evidence="6" type="primary">Ankk1</name>
    <name evidence="6" type="ORF">ANTMIN_R07118</name>
</gene>
<dbReference type="InterPro" id="IPR002110">
    <property type="entry name" value="Ankyrin_rpt"/>
</dbReference>
<feature type="repeat" description="ANK" evidence="3">
    <location>
        <begin position="405"/>
        <end position="437"/>
    </location>
</feature>
<feature type="non-terminal residue" evidence="6">
    <location>
        <position position="741"/>
    </location>
</feature>
<dbReference type="PROSITE" id="PS00108">
    <property type="entry name" value="PROTEIN_KINASE_ST"/>
    <property type="match status" value="1"/>
</dbReference>
<feature type="region of interest" description="Disordered" evidence="4">
    <location>
        <begin position="380"/>
        <end position="403"/>
    </location>
</feature>
<evidence type="ECO:0000256" key="2">
    <source>
        <dbReference type="ARBA" id="ARBA00023043"/>
    </source>
</evidence>
<dbReference type="PANTHER" id="PTHR24171:SF9">
    <property type="entry name" value="ANKYRIN REPEAT DOMAIN-CONTAINING PROTEIN 39"/>
    <property type="match status" value="1"/>
</dbReference>
<dbReference type="PROSITE" id="PS50011">
    <property type="entry name" value="PROTEIN_KINASE_DOM"/>
    <property type="match status" value="1"/>
</dbReference>
<keyword evidence="1" id="KW-0677">Repeat</keyword>
<dbReference type="InterPro" id="IPR011009">
    <property type="entry name" value="Kinase-like_dom_sf"/>
</dbReference>
<dbReference type="EMBL" id="VWYI01014734">
    <property type="protein sequence ID" value="NXQ55519.1"/>
    <property type="molecule type" value="Genomic_DNA"/>
</dbReference>
<name>A0A7L2E0P4_ANTMN</name>
<evidence type="ECO:0000259" key="5">
    <source>
        <dbReference type="PROSITE" id="PS50011"/>
    </source>
</evidence>
<dbReference type="SUPFAM" id="SSF56112">
    <property type="entry name" value="Protein kinase-like (PK-like)"/>
    <property type="match status" value="1"/>
</dbReference>
<dbReference type="Gene3D" id="1.25.40.20">
    <property type="entry name" value="Ankyrin repeat-containing domain"/>
    <property type="match status" value="4"/>
</dbReference>
<dbReference type="SMART" id="SM00220">
    <property type="entry name" value="S_TKc"/>
    <property type="match status" value="1"/>
</dbReference>
<protein>
    <submittedName>
        <fullName evidence="6">ANKK1 protein</fullName>
    </submittedName>
</protein>
<dbReference type="PRINTS" id="PR01415">
    <property type="entry name" value="ANKYRIN"/>
</dbReference>
<proteinExistence type="predicted"/>
<dbReference type="PANTHER" id="PTHR24171">
    <property type="entry name" value="ANKYRIN REPEAT DOMAIN-CONTAINING PROTEIN 39-RELATED"/>
    <property type="match status" value="1"/>
</dbReference>
<comment type="caution">
    <text evidence="6">The sequence shown here is derived from an EMBL/GenBank/DDBJ whole genome shotgun (WGS) entry which is preliminary data.</text>
</comment>
<feature type="domain" description="Protein kinase" evidence="5">
    <location>
        <begin position="24"/>
        <end position="293"/>
    </location>
</feature>
<organism evidence="6 7">
    <name type="scientific">Anthoscopus minutus</name>
    <name type="common">Southern penduline-tit</name>
    <dbReference type="NCBI Taxonomy" id="156561"/>
    <lineage>
        <taxon>Eukaryota</taxon>
        <taxon>Metazoa</taxon>
        <taxon>Chordata</taxon>
        <taxon>Craniata</taxon>
        <taxon>Vertebrata</taxon>
        <taxon>Euteleostomi</taxon>
        <taxon>Archelosauria</taxon>
        <taxon>Archosauria</taxon>
        <taxon>Dinosauria</taxon>
        <taxon>Saurischia</taxon>
        <taxon>Theropoda</taxon>
        <taxon>Coelurosauria</taxon>
        <taxon>Aves</taxon>
        <taxon>Neognathae</taxon>
        <taxon>Neoaves</taxon>
        <taxon>Telluraves</taxon>
        <taxon>Australaves</taxon>
        <taxon>Passeriformes</taxon>
        <taxon>Paridae</taxon>
        <taxon>Anthoscopus</taxon>
    </lineage>
</organism>
<evidence type="ECO:0000313" key="7">
    <source>
        <dbReference type="Proteomes" id="UP000554720"/>
    </source>
</evidence>
<feature type="repeat" description="ANK" evidence="3">
    <location>
        <begin position="504"/>
        <end position="536"/>
    </location>
</feature>
<keyword evidence="7" id="KW-1185">Reference proteome</keyword>